<dbReference type="Proteomes" id="UP000077202">
    <property type="component" value="Unassembled WGS sequence"/>
</dbReference>
<accession>A0A176W6E0</accession>
<dbReference type="EMBL" id="LVLJ01001709">
    <property type="protein sequence ID" value="OAE28554.1"/>
    <property type="molecule type" value="Genomic_DNA"/>
</dbReference>
<organism evidence="1 2">
    <name type="scientific">Marchantia polymorpha subsp. ruderalis</name>
    <dbReference type="NCBI Taxonomy" id="1480154"/>
    <lineage>
        <taxon>Eukaryota</taxon>
        <taxon>Viridiplantae</taxon>
        <taxon>Streptophyta</taxon>
        <taxon>Embryophyta</taxon>
        <taxon>Marchantiophyta</taxon>
        <taxon>Marchantiopsida</taxon>
        <taxon>Marchantiidae</taxon>
        <taxon>Marchantiales</taxon>
        <taxon>Marchantiaceae</taxon>
        <taxon>Marchantia</taxon>
    </lineage>
</organism>
<proteinExistence type="predicted"/>
<evidence type="ECO:0000313" key="2">
    <source>
        <dbReference type="Proteomes" id="UP000077202"/>
    </source>
</evidence>
<comment type="caution">
    <text evidence="1">The sequence shown here is derived from an EMBL/GenBank/DDBJ whole genome shotgun (WGS) entry which is preliminary data.</text>
</comment>
<protein>
    <submittedName>
        <fullName evidence="1">Uncharacterized protein</fullName>
    </submittedName>
</protein>
<gene>
    <name evidence="1" type="ORF">AXG93_2175s1370</name>
</gene>
<name>A0A176W6E0_MARPO</name>
<sequence length="148" mass="15916">MSLACDPPTHPLAAMLTSPRLCPTRGSISRFATRHRPPPPPPPSAVCCQHAVNMLSARPKGWRDSSRGRVSGILMLEAQMRPRETLLGGPSDRPTDWQRAGQVSKTDCSACVLYLAAALKASKPVGPADAFVSLFQSITVPTPLNIEY</sequence>
<reference evidence="1" key="1">
    <citation type="submission" date="2016-03" db="EMBL/GenBank/DDBJ databases">
        <title>Mechanisms controlling the formation of the plant cell surface in tip-growing cells are functionally conserved among land plants.</title>
        <authorList>
            <person name="Honkanen S."/>
            <person name="Jones V.A."/>
            <person name="Morieri G."/>
            <person name="Champion C."/>
            <person name="Hetherington A.J."/>
            <person name="Kelly S."/>
            <person name="Saint-Marcoux D."/>
            <person name="Proust H."/>
            <person name="Prescott H."/>
            <person name="Dolan L."/>
        </authorList>
    </citation>
    <scope>NUCLEOTIDE SEQUENCE [LARGE SCALE GENOMIC DNA]</scope>
    <source>
        <tissue evidence="1">Whole gametophyte</tissue>
    </source>
</reference>
<keyword evidence="2" id="KW-1185">Reference proteome</keyword>
<evidence type="ECO:0000313" key="1">
    <source>
        <dbReference type="EMBL" id="OAE28554.1"/>
    </source>
</evidence>
<dbReference type="AlphaFoldDB" id="A0A176W6E0"/>